<comment type="similarity">
    <text evidence="4">Belongs to the peptidase M29 family.</text>
</comment>
<comment type="cofactor">
    <cofactor evidence="3">
        <name>Zn(2+)</name>
        <dbReference type="ChEBI" id="CHEBI:29105"/>
    </cofactor>
</comment>
<dbReference type="InterPro" id="IPR035097">
    <property type="entry name" value="M29_N-terminal"/>
</dbReference>
<dbReference type="Proteomes" id="UP000244180">
    <property type="component" value="Unassembled WGS sequence"/>
</dbReference>
<sequence>MTTELFPMEALYKEVPLEAYARLAVKKGVALEAGQMLVLRAPLEAAPFVREIVRIAYEAGAAYVHVEWSDGETGKMRYKVASEAALRTFPKWIADGYEAMAREGAAFLTVYAPDPDLLVDVPPERVALANKTVGEATKPYRALLMSDHARWSLLSAPTAAWAKKVFPDLPPAEAVRTLWRHILAASRVTGGDPLENWEKHAGALGRRVRYLNEKRYRALHFRGPGTDLVVGLPEGHVWQGGGSRDRRGIFFLPNIPTEEVYTLPHRERVDGVVAATKPLNYNGVLIDGIRLEFRDGAVVSASAKTNEAALRHLLEMDEGARRLGEVALVPDDSPISRSGVLFYNTLYDENAACHLALGKAYPTTLEGGAALDEAALLRRGANVSLVHEDFMIGSGALDVDGVTEAGDREPLLVSGRWAFDV</sequence>
<dbReference type="Gene3D" id="3.40.1830.10">
    <property type="entry name" value="Thermophilic metalloprotease (M29)"/>
    <property type="match status" value="1"/>
</dbReference>
<keyword evidence="6" id="KW-0645">Protease</keyword>
<evidence type="ECO:0000256" key="5">
    <source>
        <dbReference type="ARBA" id="ARBA00022438"/>
    </source>
</evidence>
<evidence type="ECO:0000256" key="2">
    <source>
        <dbReference type="ARBA" id="ARBA00001946"/>
    </source>
</evidence>
<dbReference type="RefSeq" id="WP_273000272.1">
    <property type="nucleotide sequence ID" value="NZ_PEBV01000019.1"/>
</dbReference>
<dbReference type="PANTHER" id="PTHR34448">
    <property type="entry name" value="AMINOPEPTIDASE"/>
    <property type="match status" value="1"/>
</dbReference>
<dbReference type="AlphaFoldDB" id="A0A2T5G9T8"/>
<evidence type="ECO:0000256" key="6">
    <source>
        <dbReference type="ARBA" id="ARBA00022670"/>
    </source>
</evidence>
<comment type="cofactor">
    <cofactor evidence="1">
        <name>Co(2+)</name>
        <dbReference type="ChEBI" id="CHEBI:48828"/>
    </cofactor>
</comment>
<dbReference type="PANTHER" id="PTHR34448:SF3">
    <property type="entry name" value="AMINOPEPTIDASE AMPS"/>
    <property type="match status" value="1"/>
</dbReference>
<accession>A0A2T5G9T8</accession>
<dbReference type="GO" id="GO:0008237">
    <property type="term" value="F:metallopeptidase activity"/>
    <property type="evidence" value="ECO:0007669"/>
    <property type="project" value="UniProtKB-KW"/>
</dbReference>
<dbReference type="InterPro" id="IPR052170">
    <property type="entry name" value="M29_Exopeptidase"/>
</dbReference>
<evidence type="ECO:0000256" key="1">
    <source>
        <dbReference type="ARBA" id="ARBA00001941"/>
    </source>
</evidence>
<evidence type="ECO:0000313" key="11">
    <source>
        <dbReference type="Proteomes" id="UP000244180"/>
    </source>
</evidence>
<organism evidence="10 11">
    <name type="scientific">Hydrogenibacillus schlegelii</name>
    <name type="common">Bacillus schlegelii</name>
    <dbReference type="NCBI Taxonomy" id="1484"/>
    <lineage>
        <taxon>Bacteria</taxon>
        <taxon>Bacillati</taxon>
        <taxon>Bacillota</taxon>
        <taxon>Bacilli</taxon>
        <taxon>Bacillales</taxon>
        <taxon>Bacillales Family X. Incertae Sedis</taxon>
        <taxon>Hydrogenibacillus</taxon>
    </lineage>
</organism>
<dbReference type="EMBL" id="PEBV01000019">
    <property type="protein sequence ID" value="PTQ52953.1"/>
    <property type="molecule type" value="Genomic_DNA"/>
</dbReference>
<keyword evidence="9" id="KW-0482">Metalloprotease</keyword>
<comment type="caution">
    <text evidence="10">The sequence shown here is derived from an EMBL/GenBank/DDBJ whole genome shotgun (WGS) entry which is preliminary data.</text>
</comment>
<keyword evidence="8" id="KW-0378">Hydrolase</keyword>
<dbReference type="GO" id="GO:0004177">
    <property type="term" value="F:aminopeptidase activity"/>
    <property type="evidence" value="ECO:0007669"/>
    <property type="project" value="UniProtKB-KW"/>
</dbReference>
<name>A0A2T5G9T8_HYDSH</name>
<protein>
    <submittedName>
        <fullName evidence="10">Aminopeptidase S</fullName>
    </submittedName>
</protein>
<gene>
    <name evidence="10" type="ORF">HSCHL_2452</name>
</gene>
<evidence type="ECO:0000256" key="7">
    <source>
        <dbReference type="ARBA" id="ARBA00022723"/>
    </source>
</evidence>
<evidence type="ECO:0000313" key="10">
    <source>
        <dbReference type="EMBL" id="PTQ52953.1"/>
    </source>
</evidence>
<dbReference type="PRINTS" id="PR00919">
    <property type="entry name" value="THERMOPTASE"/>
</dbReference>
<evidence type="ECO:0000256" key="4">
    <source>
        <dbReference type="ARBA" id="ARBA00008236"/>
    </source>
</evidence>
<evidence type="ECO:0000256" key="3">
    <source>
        <dbReference type="ARBA" id="ARBA00001947"/>
    </source>
</evidence>
<reference evidence="10 11" key="1">
    <citation type="submission" date="2017-08" db="EMBL/GenBank/DDBJ databases">
        <title>Burning lignite coal seam in the remote Altai Mountains harbors a hydrogen-driven thermophilic microbial community.</title>
        <authorList>
            <person name="Kadnikov V.V."/>
            <person name="Mardanov A.V."/>
            <person name="Ivasenko D."/>
            <person name="Beletsky A.V."/>
            <person name="Karnachuk O.V."/>
            <person name="Ravin N.V."/>
        </authorList>
    </citation>
    <scope>NUCLEOTIDE SEQUENCE [LARGE SCALE GENOMIC DNA]</scope>
    <source>
        <strain evidence="10">AL33</strain>
    </source>
</reference>
<comment type="cofactor">
    <cofactor evidence="2">
        <name>Mg(2+)</name>
        <dbReference type="ChEBI" id="CHEBI:18420"/>
    </cofactor>
</comment>
<dbReference type="SUPFAM" id="SSF144052">
    <property type="entry name" value="Thermophilic metalloprotease-like"/>
    <property type="match status" value="1"/>
</dbReference>
<dbReference type="GO" id="GO:0046872">
    <property type="term" value="F:metal ion binding"/>
    <property type="evidence" value="ECO:0007669"/>
    <property type="project" value="UniProtKB-KW"/>
</dbReference>
<proteinExistence type="inferred from homology"/>
<keyword evidence="5 10" id="KW-0031">Aminopeptidase</keyword>
<evidence type="ECO:0000256" key="8">
    <source>
        <dbReference type="ARBA" id="ARBA00022801"/>
    </source>
</evidence>
<dbReference type="InterPro" id="IPR000787">
    <property type="entry name" value="Peptidase_M29"/>
</dbReference>
<evidence type="ECO:0000256" key="9">
    <source>
        <dbReference type="ARBA" id="ARBA00023049"/>
    </source>
</evidence>
<dbReference type="Pfam" id="PF02073">
    <property type="entry name" value="Peptidase_M29"/>
    <property type="match status" value="1"/>
</dbReference>
<dbReference type="GO" id="GO:0006508">
    <property type="term" value="P:proteolysis"/>
    <property type="evidence" value="ECO:0007669"/>
    <property type="project" value="UniProtKB-KW"/>
</dbReference>
<keyword evidence="7" id="KW-0479">Metal-binding</keyword>